<keyword evidence="1" id="KW-0472">Membrane</keyword>
<organism evidence="2 3">
    <name type="scientific">Chryseobacterium formosus</name>
    <dbReference type="NCBI Taxonomy" id="1537363"/>
    <lineage>
        <taxon>Bacteria</taxon>
        <taxon>Pseudomonadati</taxon>
        <taxon>Bacteroidota</taxon>
        <taxon>Flavobacteriia</taxon>
        <taxon>Flavobacteriales</taxon>
        <taxon>Weeksellaceae</taxon>
        <taxon>Chryseobacterium group</taxon>
        <taxon>Chryseobacterium</taxon>
    </lineage>
</organism>
<evidence type="ECO:0000313" key="3">
    <source>
        <dbReference type="Proteomes" id="UP001073122"/>
    </source>
</evidence>
<dbReference type="Proteomes" id="UP001073122">
    <property type="component" value="Unassembled WGS sequence"/>
</dbReference>
<keyword evidence="3" id="KW-1185">Reference proteome</keyword>
<reference evidence="2" key="1">
    <citation type="submission" date="2022-10" db="EMBL/GenBank/DDBJ databases">
        <title>Chryseobacterium sp. nov., a novel bacterial species.</title>
        <authorList>
            <person name="Cao Y."/>
        </authorList>
    </citation>
    <scope>NUCLEOTIDE SEQUENCE</scope>
    <source>
        <strain evidence="2">CCTCC AB2015118</strain>
    </source>
</reference>
<dbReference type="RefSeq" id="WP_267264379.1">
    <property type="nucleotide sequence ID" value="NZ_JAOVZW010000003.1"/>
</dbReference>
<gene>
    <name evidence="2" type="ORF">OF897_03875</name>
</gene>
<evidence type="ECO:0000256" key="1">
    <source>
        <dbReference type="SAM" id="Phobius"/>
    </source>
</evidence>
<comment type="caution">
    <text evidence="2">The sequence shown here is derived from an EMBL/GenBank/DDBJ whole genome shotgun (WGS) entry which is preliminary data.</text>
</comment>
<accession>A0ABT3XLP7</accession>
<keyword evidence="1" id="KW-0812">Transmembrane</keyword>
<keyword evidence="1" id="KW-1133">Transmembrane helix</keyword>
<name>A0ABT3XLP7_9FLAO</name>
<evidence type="ECO:0000313" key="2">
    <source>
        <dbReference type="EMBL" id="MCX8523058.1"/>
    </source>
</evidence>
<feature type="transmembrane region" description="Helical" evidence="1">
    <location>
        <begin position="6"/>
        <end position="26"/>
    </location>
</feature>
<proteinExistence type="predicted"/>
<dbReference type="EMBL" id="JAOVZW010000003">
    <property type="protein sequence ID" value="MCX8523058.1"/>
    <property type="molecule type" value="Genomic_DNA"/>
</dbReference>
<protein>
    <submittedName>
        <fullName evidence="2">Uncharacterized protein</fullName>
    </submittedName>
</protein>
<sequence length="61" mass="7026">MKAKQFFIFLGSLFIVTLGTIVFITGENDHKECKHISEYSISKDGTKIKTGKHICKERFNF</sequence>